<gene>
    <name evidence="1" type="ORF">GOQ30_02480</name>
</gene>
<comment type="caution">
    <text evidence="1">The sequence shown here is derived from an EMBL/GenBank/DDBJ whole genome shotgun (WGS) entry which is preliminary data.</text>
</comment>
<proteinExistence type="predicted"/>
<dbReference type="EMBL" id="WQLW01000001">
    <property type="protein sequence ID" value="MVO08032.1"/>
    <property type="molecule type" value="Genomic_DNA"/>
</dbReference>
<dbReference type="AlphaFoldDB" id="A0A6I4IK00"/>
<sequence>MAATSTGGILSLTFKTNAYAIKKMEYSKVENKAKKIGTNHSNLWQKKAKRKKSVEICQISVICVPKPRAKRTKPIAYAIKKTWFDFRTFDFCLSTFDSKKSPLA</sequence>
<keyword evidence="2" id="KW-1185">Reference proteome</keyword>
<dbReference type="RefSeq" id="WP_140996413.1">
    <property type="nucleotide sequence ID" value="NZ_VDCZ01000001.1"/>
</dbReference>
<name>A0A6I4IK00_9FLAO</name>
<dbReference type="Proteomes" id="UP000431264">
    <property type="component" value="Unassembled WGS sequence"/>
</dbReference>
<evidence type="ECO:0000313" key="2">
    <source>
        <dbReference type="Proteomes" id="UP000431264"/>
    </source>
</evidence>
<reference evidence="2" key="1">
    <citation type="submission" date="2019-05" db="EMBL/GenBank/DDBJ databases">
        <title>Flavobacterium profundi sp. nov., isolated from a deep-sea seamount.</title>
        <authorList>
            <person name="Zhang D.-C."/>
        </authorList>
    </citation>
    <scope>NUCLEOTIDE SEQUENCE [LARGE SCALE GENOMIC DNA]</scope>
    <source>
        <strain evidence="2">TP390</strain>
    </source>
</reference>
<organism evidence="1 2">
    <name type="scientific">Flavobacterium profundi</name>
    <dbReference type="NCBI Taxonomy" id="1774945"/>
    <lineage>
        <taxon>Bacteria</taxon>
        <taxon>Pseudomonadati</taxon>
        <taxon>Bacteroidota</taxon>
        <taxon>Flavobacteriia</taxon>
        <taxon>Flavobacteriales</taxon>
        <taxon>Flavobacteriaceae</taxon>
        <taxon>Flavobacterium</taxon>
    </lineage>
</organism>
<evidence type="ECO:0000313" key="1">
    <source>
        <dbReference type="EMBL" id="MVO08032.1"/>
    </source>
</evidence>
<protein>
    <submittedName>
        <fullName evidence="1">Uncharacterized protein</fullName>
    </submittedName>
</protein>
<accession>A0A6I4IK00</accession>